<dbReference type="InterPro" id="IPR017686">
    <property type="entry name" value="Phg/plasmid-like_prot"/>
</dbReference>
<dbReference type="Proteomes" id="UP001596087">
    <property type="component" value="Unassembled WGS sequence"/>
</dbReference>
<dbReference type="Pfam" id="PF06067">
    <property type="entry name" value="DUF932"/>
    <property type="match status" value="1"/>
</dbReference>
<accession>A0ABW0BQ98</accession>
<keyword evidence="2" id="KW-1185">Reference proteome</keyword>
<dbReference type="EMBL" id="JBHSKD010000027">
    <property type="protein sequence ID" value="MFC5179403.1"/>
    <property type="molecule type" value="Genomic_DNA"/>
</dbReference>
<evidence type="ECO:0000313" key="2">
    <source>
        <dbReference type="Proteomes" id="UP001596087"/>
    </source>
</evidence>
<reference evidence="2" key="1">
    <citation type="journal article" date="2019" name="Int. J. Syst. Evol. Microbiol.">
        <title>The Global Catalogue of Microorganisms (GCM) 10K type strain sequencing project: providing services to taxonomists for standard genome sequencing and annotation.</title>
        <authorList>
            <consortium name="The Broad Institute Genomics Platform"/>
            <consortium name="The Broad Institute Genome Sequencing Center for Infectious Disease"/>
            <person name="Wu L."/>
            <person name="Ma J."/>
        </authorList>
    </citation>
    <scope>NUCLEOTIDE SEQUENCE [LARGE SCALE GENOMIC DNA]</scope>
    <source>
        <strain evidence="2">DFY41</strain>
    </source>
</reference>
<protein>
    <submittedName>
        <fullName evidence="1">DUF932 domain-containing protein</fullName>
    </submittedName>
</protein>
<gene>
    <name evidence="1" type="ORF">ACFPGP_22185</name>
</gene>
<evidence type="ECO:0000313" key="1">
    <source>
        <dbReference type="EMBL" id="MFC5179403.1"/>
    </source>
</evidence>
<sequence>MSRETLSHLNTNTLIGNTDARGTAWHYRAEEQGQESNHYPGPIPVADVERRLFHWTAVSRRVAVETPVDASRSASSSDYGTTHWQPLEDRQAICRDDTGAVMGIFAPGYQMHQYREWLLTTVADILDDDLCISSAGVLRGGAVAWVEVSVPESITTPEGVVFRPNLLATTSFDGSIATTFKRTVTDVVCDNTREAALAEDGQDYRVKHSRNSMARLGDARQALALVHTMAEDFAAEVAQLCATTVTDSQWDRFLDAYVRTRDRRTDQPLHGRALTLARNRREALDRLYRRDPRVHPWAGTAHGVLQAVNTWEHHESTVRGSSRADRNMLRTVTGGFAELDRLTLRTLQGVLG</sequence>
<proteinExistence type="predicted"/>
<dbReference type="InterPro" id="IPR026325">
    <property type="entry name" value="DUF932"/>
</dbReference>
<dbReference type="RefSeq" id="WP_378593504.1">
    <property type="nucleotide sequence ID" value="NZ_JBHSKD010000027.1"/>
</dbReference>
<dbReference type="NCBIfam" id="TIGR03299">
    <property type="entry name" value="LGT_TIGR03299"/>
    <property type="match status" value="1"/>
</dbReference>
<name>A0ABW0BQ98_9ACTN</name>
<organism evidence="1 2">
    <name type="scientific">Nocardioides taihuensis</name>
    <dbReference type="NCBI Taxonomy" id="1835606"/>
    <lineage>
        <taxon>Bacteria</taxon>
        <taxon>Bacillati</taxon>
        <taxon>Actinomycetota</taxon>
        <taxon>Actinomycetes</taxon>
        <taxon>Propionibacteriales</taxon>
        <taxon>Nocardioidaceae</taxon>
        <taxon>Nocardioides</taxon>
    </lineage>
</organism>
<comment type="caution">
    <text evidence="1">The sequence shown here is derived from an EMBL/GenBank/DDBJ whole genome shotgun (WGS) entry which is preliminary data.</text>
</comment>